<dbReference type="SUPFAM" id="SSF52402">
    <property type="entry name" value="Adenine nucleotide alpha hydrolases-like"/>
    <property type="match status" value="2"/>
</dbReference>
<feature type="domain" description="UspA" evidence="2">
    <location>
        <begin position="3"/>
        <end position="128"/>
    </location>
</feature>
<comment type="similarity">
    <text evidence="1">Belongs to the universal stress protein A family.</text>
</comment>
<dbReference type="EMBL" id="JBDNCH010000002">
    <property type="protein sequence ID" value="MEN9060074.1"/>
    <property type="molecule type" value="Genomic_DNA"/>
</dbReference>
<evidence type="ECO:0000313" key="3">
    <source>
        <dbReference type="EMBL" id="MEN9060074.1"/>
    </source>
</evidence>
<name>A0AAW9S7Y5_9RHOB</name>
<keyword evidence="4" id="KW-1185">Reference proteome</keyword>
<dbReference type="AlphaFoldDB" id="A0AAW9S7Y5"/>
<dbReference type="Pfam" id="PF00582">
    <property type="entry name" value="Usp"/>
    <property type="match status" value="2"/>
</dbReference>
<feature type="domain" description="UspA" evidence="2">
    <location>
        <begin position="136"/>
        <end position="268"/>
    </location>
</feature>
<evidence type="ECO:0000256" key="1">
    <source>
        <dbReference type="ARBA" id="ARBA00008791"/>
    </source>
</evidence>
<dbReference type="Gene3D" id="3.40.50.620">
    <property type="entry name" value="HUPs"/>
    <property type="match status" value="2"/>
</dbReference>
<organism evidence="3 4">
    <name type="scientific">Ponticoccus litoralis</name>
    <dbReference type="NCBI Taxonomy" id="422297"/>
    <lineage>
        <taxon>Bacteria</taxon>
        <taxon>Pseudomonadati</taxon>
        <taxon>Pseudomonadota</taxon>
        <taxon>Alphaproteobacteria</taxon>
        <taxon>Rhodobacterales</taxon>
        <taxon>Roseobacteraceae</taxon>
        <taxon>Ponticoccus</taxon>
    </lineage>
</organism>
<reference evidence="3 4" key="1">
    <citation type="submission" date="2024-05" db="EMBL/GenBank/DDBJ databases">
        <title>Genome sequence of Ponticoccus litoralis KCCM 90028.</title>
        <authorList>
            <person name="Kim J.M."/>
            <person name="Lee J.K."/>
            <person name="Choi B.J."/>
            <person name="Bayburt H."/>
            <person name="Baek J.H."/>
            <person name="Jeon C.O."/>
        </authorList>
    </citation>
    <scope>NUCLEOTIDE SEQUENCE [LARGE SCALE GENOMIC DNA]</scope>
    <source>
        <strain evidence="3 4">KCCM 90028</strain>
    </source>
</reference>
<evidence type="ECO:0000313" key="4">
    <source>
        <dbReference type="Proteomes" id="UP001428774"/>
    </source>
</evidence>
<dbReference type="PANTHER" id="PTHR46268">
    <property type="entry name" value="STRESS RESPONSE PROTEIN NHAX"/>
    <property type="match status" value="1"/>
</dbReference>
<dbReference type="PANTHER" id="PTHR46268:SF6">
    <property type="entry name" value="UNIVERSAL STRESS PROTEIN UP12"/>
    <property type="match status" value="1"/>
</dbReference>
<dbReference type="RefSeq" id="WP_347165234.1">
    <property type="nucleotide sequence ID" value="NZ_JBDNCH010000002.1"/>
</dbReference>
<gene>
    <name evidence="3" type="ORF">ABFB10_02490</name>
</gene>
<dbReference type="InterPro" id="IPR006016">
    <property type="entry name" value="UspA"/>
</dbReference>
<comment type="caution">
    <text evidence="3">The sequence shown here is derived from an EMBL/GenBank/DDBJ whole genome shotgun (WGS) entry which is preliminary data.</text>
</comment>
<accession>A0AAW9S7Y5</accession>
<dbReference type="InterPro" id="IPR014729">
    <property type="entry name" value="Rossmann-like_a/b/a_fold"/>
</dbReference>
<protein>
    <submittedName>
        <fullName evidence="3">Universal stress protein</fullName>
    </submittedName>
</protein>
<dbReference type="CDD" id="cd00293">
    <property type="entry name" value="USP-like"/>
    <property type="match status" value="2"/>
</dbReference>
<dbReference type="Proteomes" id="UP001428774">
    <property type="component" value="Unassembled WGS sequence"/>
</dbReference>
<proteinExistence type="inferred from homology"/>
<sequence length="272" mass="29166">MPLLVATDLSDRSDRAVERAFDLARRLDTPLTLLTVVDESYASDFAQEIGAKARHRLEAIAGKLGTGVTYDIRVETGDPLALLIEEVNSPDLDLVVMGRHRQRGVLDGLRATTVESVVSRSLTPVLMVVDPVLSDYRRVLAPVAFSATCARAVETAKTIAADATCRIFHVWSAPFEGLTGGKGSDYARAVEAETRDQAADWVQSFDAPHPEVPLIHGPLGAAVQQEILSFGPDLLAIGATTRPLSFSGLGSFAADMVRDPPNDLLIVRAAKP</sequence>
<evidence type="ECO:0000259" key="2">
    <source>
        <dbReference type="Pfam" id="PF00582"/>
    </source>
</evidence>